<feature type="binding site" evidence="5">
    <location>
        <begin position="104"/>
        <end position="107"/>
    </location>
    <ligand>
        <name>FMN</name>
        <dbReference type="ChEBI" id="CHEBI:58210"/>
    </ligand>
</feature>
<dbReference type="EC" id="2.5.1.129" evidence="5"/>
<comment type="similarity">
    <text evidence="5">Belongs to the UbiX/PAD1 family.</text>
</comment>
<dbReference type="HOGENOM" id="CLU_074522_0_1_2"/>
<dbReference type="GeneID" id="10492283"/>
<dbReference type="Pfam" id="PF02441">
    <property type="entry name" value="Flavoprotein"/>
    <property type="match status" value="1"/>
</dbReference>
<keyword evidence="2 5" id="KW-0285">Flavoprotein</keyword>
<dbReference type="KEGG" id="mcn:Mcup_0087"/>
<evidence type="ECO:0000256" key="5">
    <source>
        <dbReference type="HAMAP-Rule" id="MF_01984"/>
    </source>
</evidence>
<evidence type="ECO:0000256" key="1">
    <source>
        <dbReference type="ARBA" id="ARBA00022602"/>
    </source>
</evidence>
<evidence type="ECO:0000256" key="3">
    <source>
        <dbReference type="ARBA" id="ARBA00022643"/>
    </source>
</evidence>
<keyword evidence="8" id="KW-1185">Reference proteome</keyword>
<dbReference type="RefSeq" id="WP_013736698.1">
    <property type="nucleotide sequence ID" value="NC_015435.1"/>
</dbReference>
<feature type="binding site" evidence="5">
    <location>
        <position position="169"/>
    </location>
    <ligand>
        <name>dimethylallyl phosphate</name>
        <dbReference type="ChEBI" id="CHEBI:88052"/>
    </ligand>
</feature>
<dbReference type="InterPro" id="IPR003382">
    <property type="entry name" value="Flavoprotein"/>
</dbReference>
<dbReference type="eggNOG" id="arCOG01703">
    <property type="taxonomic scope" value="Archaea"/>
</dbReference>
<dbReference type="InterPro" id="IPR036551">
    <property type="entry name" value="Flavin_trans-like"/>
</dbReference>
<evidence type="ECO:0000256" key="2">
    <source>
        <dbReference type="ARBA" id="ARBA00022630"/>
    </source>
</evidence>
<keyword evidence="4 5" id="KW-0808">Transferase</keyword>
<feature type="binding site" evidence="5">
    <location>
        <position position="50"/>
    </location>
    <ligand>
        <name>FMN</name>
        <dbReference type="ChEBI" id="CHEBI:58210"/>
    </ligand>
</feature>
<dbReference type="GO" id="GO:0106141">
    <property type="term" value="F:flavin prenyltransferase activity"/>
    <property type="evidence" value="ECO:0007669"/>
    <property type="project" value="UniProtKB-EC"/>
</dbReference>
<dbReference type="OrthoDB" id="9540at2157"/>
<dbReference type="InterPro" id="IPR004507">
    <property type="entry name" value="UbiX-like"/>
</dbReference>
<feature type="domain" description="Flavoprotein" evidence="6">
    <location>
        <begin position="17"/>
        <end position="190"/>
    </location>
</feature>
<evidence type="ECO:0000313" key="8">
    <source>
        <dbReference type="Proteomes" id="UP000007812"/>
    </source>
</evidence>
<evidence type="ECO:0000313" key="7">
    <source>
        <dbReference type="EMBL" id="AEB94197.1"/>
    </source>
</evidence>
<dbReference type="PANTHER" id="PTHR43374">
    <property type="entry name" value="FLAVIN PRENYLTRANSFERASE"/>
    <property type="match status" value="1"/>
</dbReference>
<dbReference type="PANTHER" id="PTHR43374:SF1">
    <property type="entry name" value="FLAVIN PRENYLTRANSFERASE PAD1, MITOCHONDRIAL"/>
    <property type="match status" value="1"/>
</dbReference>
<dbReference type="PATRIC" id="fig|1006006.8.peg.88"/>
<comment type="caution">
    <text evidence="5">Lacks conserved residue(s) required for the propagation of feature annotation.</text>
</comment>
<evidence type="ECO:0000256" key="4">
    <source>
        <dbReference type="ARBA" id="ARBA00022679"/>
    </source>
</evidence>
<feature type="binding site" evidence="5">
    <location>
        <position position="185"/>
    </location>
    <ligand>
        <name>dimethylallyl phosphate</name>
        <dbReference type="ChEBI" id="CHEBI:88052"/>
    </ligand>
</feature>
<feature type="binding site" evidence="5">
    <location>
        <begin position="24"/>
        <end position="26"/>
    </location>
    <ligand>
        <name>FMN</name>
        <dbReference type="ChEBI" id="CHEBI:58210"/>
    </ligand>
</feature>
<dbReference type="NCBIfam" id="NF004685">
    <property type="entry name" value="PRK06029.1"/>
    <property type="match status" value="1"/>
</dbReference>
<reference evidence="7 8" key="1">
    <citation type="journal article" date="2011" name="J. Bacteriol.">
        <title>Complete genome sequence of Metallosphaera cuprina, a metal sulfide-oxidizing archaeon from a hot spring.</title>
        <authorList>
            <person name="Liu L.J."/>
            <person name="You X.Y."/>
            <person name="Zheng H."/>
            <person name="Wang S."/>
            <person name="Jiang C.Y."/>
            <person name="Liu S.J."/>
        </authorList>
    </citation>
    <scope>NUCLEOTIDE SEQUENCE [LARGE SCALE GENOMIC DNA]</scope>
    <source>
        <strain evidence="7 8">Ar-4</strain>
    </source>
</reference>
<evidence type="ECO:0000259" key="6">
    <source>
        <dbReference type="Pfam" id="PF02441"/>
    </source>
</evidence>
<dbReference type="HAMAP" id="MF_01984">
    <property type="entry name" value="ubiX_pad"/>
    <property type="match status" value="1"/>
</dbReference>
<accession>F4FXZ9</accession>
<gene>
    <name evidence="5" type="primary">ubiX</name>
    <name evidence="7" type="ordered locus">Mcup_0087</name>
</gene>
<sequence length="202" mass="21847">MDEGLAEKTGTDQIKGEVIVGITGASGIIYGISMVNSLNSLGFRPIVIISKGAVKVAREEQGIDLNQTVAGIARYVYNEKDIDAPPSSSSRLVKTLGMAIIPCSIRTLAQIASGISSNLITRTAINMLRLRRKLVLVIRETPLGTIELENALKVSRAGGIILPASPGFYTRPKTLDDLINFIVGKTLDALEIDHDIYKRWSK</sequence>
<proteinExistence type="inferred from homology"/>
<dbReference type="NCBIfam" id="TIGR00421">
    <property type="entry name" value="ubiX_pad"/>
    <property type="match status" value="1"/>
</dbReference>
<protein>
    <recommendedName>
        <fullName evidence="5">Flavin prenyltransferase UbiX</fullName>
        <ecNumber evidence="5">2.5.1.129</ecNumber>
    </recommendedName>
</protein>
<dbReference type="STRING" id="1006006.Mcup_0087"/>
<dbReference type="SUPFAM" id="SSF52507">
    <property type="entry name" value="Homo-oligomeric flavin-containing Cys decarboxylases, HFCD"/>
    <property type="match status" value="1"/>
</dbReference>
<keyword evidence="3 5" id="KW-0288">FMN</keyword>
<dbReference type="Proteomes" id="UP000007812">
    <property type="component" value="Chromosome"/>
</dbReference>
<comment type="catalytic activity">
    <reaction evidence="5">
        <text>dimethylallyl phosphate + FMNH2 = prenylated FMNH2 + phosphate</text>
        <dbReference type="Rhea" id="RHEA:37743"/>
        <dbReference type="ChEBI" id="CHEBI:43474"/>
        <dbReference type="ChEBI" id="CHEBI:57618"/>
        <dbReference type="ChEBI" id="CHEBI:87467"/>
        <dbReference type="ChEBI" id="CHEBI:88052"/>
        <dbReference type="EC" id="2.5.1.129"/>
    </reaction>
</comment>
<dbReference type="Gene3D" id="3.40.50.1950">
    <property type="entry name" value="Flavin prenyltransferase-like"/>
    <property type="match status" value="1"/>
</dbReference>
<dbReference type="EMBL" id="CP002656">
    <property type="protein sequence ID" value="AEB94197.1"/>
    <property type="molecule type" value="Genomic_DNA"/>
</dbReference>
<keyword evidence="1 5" id="KW-0637">Prenyltransferase</keyword>
<comment type="function">
    <text evidence="5">Flavin prenyltransferase that catalyzes the synthesis of the prenylated FMN cofactor (prenyl-FMN) for 4-hydroxy-3-polyprenylbenzoic acid decarboxylase UbiD. The prenyltransferase is metal-independent and links a dimethylallyl moiety from dimethylallyl monophosphate (DMAP) to the flavin N5 and C6 atoms of FMN.</text>
</comment>
<dbReference type="AlphaFoldDB" id="F4FXZ9"/>
<feature type="binding site" evidence="5">
    <location>
        <position position="139"/>
    </location>
    <ligand>
        <name>FMN</name>
        <dbReference type="ChEBI" id="CHEBI:58210"/>
    </ligand>
</feature>
<organism evidence="7 8">
    <name type="scientific">Metallosphaera cuprina (strain Ar-4)</name>
    <dbReference type="NCBI Taxonomy" id="1006006"/>
    <lineage>
        <taxon>Archaea</taxon>
        <taxon>Thermoproteota</taxon>
        <taxon>Thermoprotei</taxon>
        <taxon>Sulfolobales</taxon>
        <taxon>Sulfolobaceae</taxon>
        <taxon>Metallosphaera</taxon>
    </lineage>
</organism>
<dbReference type="GO" id="GO:0016831">
    <property type="term" value="F:carboxy-lyase activity"/>
    <property type="evidence" value="ECO:0007669"/>
    <property type="project" value="TreeGrafter"/>
</dbReference>
<name>F4FXZ9_METCR</name>